<dbReference type="InterPro" id="IPR036291">
    <property type="entry name" value="NAD(P)-bd_dom_sf"/>
</dbReference>
<evidence type="ECO:0000259" key="1">
    <source>
        <dbReference type="Pfam" id="PF01118"/>
    </source>
</evidence>
<feature type="domain" description="Semialdehyde dehydrogenase NAD-binding" evidence="1">
    <location>
        <begin position="7"/>
        <end position="84"/>
    </location>
</feature>
<protein>
    <recommendedName>
        <fullName evidence="1">Semialdehyde dehydrogenase NAD-binding domain-containing protein</fullName>
    </recommendedName>
</protein>
<organism evidence="2 3">
    <name type="scientific">Pedobacter antarcticus 4BY</name>
    <dbReference type="NCBI Taxonomy" id="1358423"/>
    <lineage>
        <taxon>Bacteria</taxon>
        <taxon>Pseudomonadati</taxon>
        <taxon>Bacteroidota</taxon>
        <taxon>Sphingobacteriia</taxon>
        <taxon>Sphingobacteriales</taxon>
        <taxon>Sphingobacteriaceae</taxon>
        <taxon>Pedobacter</taxon>
    </lineage>
</organism>
<accession>A0A081PJQ9</accession>
<evidence type="ECO:0000313" key="3">
    <source>
        <dbReference type="Proteomes" id="UP000028007"/>
    </source>
</evidence>
<dbReference type="Pfam" id="PF01118">
    <property type="entry name" value="Semialdhyde_dh"/>
    <property type="match status" value="1"/>
</dbReference>
<dbReference type="OrthoDB" id="1910498at2"/>
<dbReference type="InterPro" id="IPR000534">
    <property type="entry name" value="Semialdehyde_DH_NAD-bd"/>
</dbReference>
<dbReference type="Gene3D" id="3.40.50.720">
    <property type="entry name" value="NAD(P)-binding Rossmann-like Domain"/>
    <property type="match status" value="1"/>
</dbReference>
<dbReference type="eggNOG" id="COG0702">
    <property type="taxonomic scope" value="Bacteria"/>
</dbReference>
<dbReference type="SUPFAM" id="SSF51735">
    <property type="entry name" value="NAD(P)-binding Rossmann-fold domains"/>
    <property type="match status" value="1"/>
</dbReference>
<sequence length="337" mass="36502">MESQTKRILIVGGYGMVGSNIARLIRQADKSIELILGGRNPQNGISLAEELNHSETAYINLEEGFDLSEFKKIDLIISAVDDHSNILRETAILNGIACIAVSELADQISPTAFLSLHKTIVAPVVYAGHWQAGVLTLMVRQQADKFSQIETIELAGLYDPKDSVGPLVANEVSGFVGEALIRKGGNWLSLQAKENPRTIDLHNNSSAIGYPLSTLDVPSIAAFTSAKNIRFDFITGESIGTSKGLEASHELYFTIYGTLLSGEKRKLSTIVSGPKGNSHLTAVGVYLITEKILGLNGQSEQKTGGLYLPETIISTHHISNRLKEFGIEIIEETLESL</sequence>
<comment type="caution">
    <text evidence="2">The sequence shown here is derived from an EMBL/GenBank/DDBJ whole genome shotgun (WGS) entry which is preliminary data.</text>
</comment>
<dbReference type="GO" id="GO:0051287">
    <property type="term" value="F:NAD binding"/>
    <property type="evidence" value="ECO:0007669"/>
    <property type="project" value="InterPro"/>
</dbReference>
<dbReference type="EMBL" id="JNFF01000022">
    <property type="protein sequence ID" value="KEQ30932.1"/>
    <property type="molecule type" value="Genomic_DNA"/>
</dbReference>
<evidence type="ECO:0000313" key="2">
    <source>
        <dbReference type="EMBL" id="KEQ30932.1"/>
    </source>
</evidence>
<name>A0A081PJQ9_9SPHI</name>
<dbReference type="AlphaFoldDB" id="A0A081PJQ9"/>
<reference evidence="2 3" key="1">
    <citation type="journal article" date="1992" name="Int. J. Syst. Bacteriol.">
        <title>Sphingobacterium antarcticus sp. nov. a Psychrotrophic Bacterium from the Soils of Schirmacher Oasis, Antarctica.</title>
        <authorList>
            <person name="Shivaji S."/>
            <person name="Ray M.K."/>
            <person name="Rao N.S."/>
            <person name="Saiserr L."/>
            <person name="Jagannadham M.V."/>
            <person name="Kumar G.S."/>
            <person name="Reddy G."/>
            <person name="Bhargava P.M."/>
        </authorList>
    </citation>
    <scope>NUCLEOTIDE SEQUENCE [LARGE SCALE GENOMIC DNA]</scope>
    <source>
        <strain evidence="2 3">4BY</strain>
    </source>
</reference>
<dbReference type="RefSeq" id="WP_037438573.1">
    <property type="nucleotide sequence ID" value="NZ_JNFF01000022.1"/>
</dbReference>
<keyword evidence="3" id="KW-1185">Reference proteome</keyword>
<dbReference type="Proteomes" id="UP000028007">
    <property type="component" value="Unassembled WGS sequence"/>
</dbReference>
<proteinExistence type="predicted"/>
<gene>
    <name evidence="2" type="ORF">N180_08605</name>
</gene>
<dbReference type="GO" id="GO:0016620">
    <property type="term" value="F:oxidoreductase activity, acting on the aldehyde or oxo group of donors, NAD or NADP as acceptor"/>
    <property type="evidence" value="ECO:0007669"/>
    <property type="project" value="InterPro"/>
</dbReference>